<comment type="caution">
    <text evidence="1">The sequence shown here is derived from an EMBL/GenBank/DDBJ whole genome shotgun (WGS) entry which is preliminary data.</text>
</comment>
<accession>A0ACC1J1P3</accession>
<gene>
    <name evidence="1" type="ORF">FBU59_005899</name>
</gene>
<name>A0ACC1J1P3_9FUNG</name>
<dbReference type="EMBL" id="JANBPW010004900">
    <property type="protein sequence ID" value="KAJ1933834.1"/>
    <property type="molecule type" value="Genomic_DNA"/>
</dbReference>
<evidence type="ECO:0000313" key="2">
    <source>
        <dbReference type="Proteomes" id="UP001150603"/>
    </source>
</evidence>
<reference evidence="1" key="1">
    <citation type="submission" date="2022-07" db="EMBL/GenBank/DDBJ databases">
        <title>Phylogenomic reconstructions and comparative analyses of Kickxellomycotina fungi.</title>
        <authorList>
            <person name="Reynolds N.K."/>
            <person name="Stajich J.E."/>
            <person name="Barry K."/>
            <person name="Grigoriev I.V."/>
            <person name="Crous P."/>
            <person name="Smith M.E."/>
        </authorList>
    </citation>
    <scope>NUCLEOTIDE SEQUENCE</scope>
    <source>
        <strain evidence="1">NRRL 5244</strain>
    </source>
</reference>
<feature type="non-terminal residue" evidence="1">
    <location>
        <position position="430"/>
    </location>
</feature>
<keyword evidence="2" id="KW-1185">Reference proteome</keyword>
<sequence>MGEHVAVKMIRDRLTGGPANYCFVEVASPAEAERLLATHNGAPMPLPFLRAFRLNRAAGAVMPNNISSTSSSNAMALTTNHVSDTSEFSLFVGDLAPEVSDVLLASEFRSRYASVRTAKVVVDPVTAVPRGYGFVRFADEHEHQRALVEMQGWLIGSRPVRVSAATPKRGTGATVEPVRDGAGSPTSSASSDGSNESYNPATDPYNTTVFVGGLMGPVGEHELHNFFATHGEVVYCKIPPNRGCGFVTFAKRACAEAAMRALNGHLLGGSRVRLSWGRSQSHARHNHHRRHQLQHRGSISGADAAPVRRSASIGKHSTPQLGLGLTSADAGAVQRPLQLCMPALAANAPPPALVGHHPPPPHLAHLPPMAAYQPAPETYAPQGYYNASPMHAGALEFYATPTTPHAHQQHCYYEPSMLSTPVAGPVDSPL</sequence>
<organism evidence="1 2">
    <name type="scientific">Linderina macrospora</name>
    <dbReference type="NCBI Taxonomy" id="4868"/>
    <lineage>
        <taxon>Eukaryota</taxon>
        <taxon>Fungi</taxon>
        <taxon>Fungi incertae sedis</taxon>
        <taxon>Zoopagomycota</taxon>
        <taxon>Kickxellomycotina</taxon>
        <taxon>Kickxellomycetes</taxon>
        <taxon>Kickxellales</taxon>
        <taxon>Kickxellaceae</taxon>
        <taxon>Linderina</taxon>
    </lineage>
</organism>
<evidence type="ECO:0000313" key="1">
    <source>
        <dbReference type="EMBL" id="KAJ1933834.1"/>
    </source>
</evidence>
<proteinExistence type="predicted"/>
<dbReference type="Proteomes" id="UP001150603">
    <property type="component" value="Unassembled WGS sequence"/>
</dbReference>
<protein>
    <submittedName>
        <fullName evidence="1">Uncharacterized protein</fullName>
    </submittedName>
</protein>